<sequence length="300" mass="33058">MTEETKKTKIGYYPGCAITKCSTSEEYGTSVLGVSRVIGPELVEIGDWNCCGASSAHATNHKLSTALSVRNISLAEKDGYDEVLAPCPMCSQRLIISQNDVHEDKKLREEVEDAIEMPVSSNVKVSNYLEIIKNYSMDEIAEKRKKKPEGLKVASYYGCLLLRPPKILKFDDPENPTTMDEIVAAIGAEAVDWEFKTNCCGGGFTLSRPNVVVKLTHDILEGAADAGANVIAVACPMCHANLDMRQKNIEKEYGRRFNIPIVYISELIGLALGLKPKDLGMDKHFIDTDFVVDAFSNIEE</sequence>
<evidence type="ECO:0000313" key="4">
    <source>
        <dbReference type="Proteomes" id="UP000030652"/>
    </source>
</evidence>
<dbReference type="Gene3D" id="1.20.1050.140">
    <property type="match status" value="1"/>
</dbReference>
<dbReference type="InterPro" id="IPR051278">
    <property type="entry name" value="HdrB/HdrD_reductase"/>
</dbReference>
<name>A0A0B0EJW5_9BACT</name>
<evidence type="ECO:0000259" key="2">
    <source>
        <dbReference type="Pfam" id="PF02754"/>
    </source>
</evidence>
<gene>
    <name evidence="3" type="ORF">SCABRO_01878</name>
</gene>
<dbReference type="InterPro" id="IPR004017">
    <property type="entry name" value="Cys_rich_dom"/>
</dbReference>
<feature type="domain" description="Cysteine-rich" evidence="2">
    <location>
        <begin position="153"/>
        <end position="243"/>
    </location>
</feature>
<organism evidence="3 4">
    <name type="scientific">Candidatus Scalindua brodae</name>
    <dbReference type="NCBI Taxonomy" id="237368"/>
    <lineage>
        <taxon>Bacteria</taxon>
        <taxon>Pseudomonadati</taxon>
        <taxon>Planctomycetota</taxon>
        <taxon>Candidatus Brocadiia</taxon>
        <taxon>Candidatus Brocadiales</taxon>
        <taxon>Candidatus Scalinduaceae</taxon>
        <taxon>Candidatus Scalindua</taxon>
    </lineage>
</organism>
<dbReference type="Gene3D" id="3.40.50.11810">
    <property type="match status" value="1"/>
</dbReference>
<dbReference type="Pfam" id="PF02754">
    <property type="entry name" value="CCG"/>
    <property type="match status" value="2"/>
</dbReference>
<comment type="caution">
    <text evidence="3">The sequence shown here is derived from an EMBL/GenBank/DDBJ whole genome shotgun (WGS) entry which is preliminary data.</text>
</comment>
<reference evidence="3 4" key="1">
    <citation type="submission" date="2014-10" db="EMBL/GenBank/DDBJ databases">
        <title>Draft genome of anammox bacterium scalindua brodae, obtained using differential coverage binning of sequence data from two enrichment reactors.</title>
        <authorList>
            <person name="Speth D.R."/>
            <person name="Russ L."/>
            <person name="Kartal B."/>
            <person name="Op den Camp H.J."/>
            <person name="Dutilh B.E."/>
            <person name="Jetten M.S."/>
        </authorList>
    </citation>
    <scope>NUCLEOTIDE SEQUENCE [LARGE SCALE GENOMIC DNA]</scope>
    <source>
        <strain evidence="3">RU1</strain>
    </source>
</reference>
<dbReference type="AlphaFoldDB" id="A0A0B0EJW5"/>
<dbReference type="PANTHER" id="PTHR42947">
    <property type="entry name" value="COB--COM HETERODISULFIDE REDUCTASE SUBUNIT B 1"/>
    <property type="match status" value="1"/>
</dbReference>
<accession>A0A0B0EJW5</accession>
<proteinExistence type="predicted"/>
<dbReference type="GO" id="GO:0016491">
    <property type="term" value="F:oxidoreductase activity"/>
    <property type="evidence" value="ECO:0007669"/>
    <property type="project" value="UniProtKB-KW"/>
</dbReference>
<dbReference type="PATRIC" id="fig|237368.3.peg.2042"/>
<evidence type="ECO:0000313" key="3">
    <source>
        <dbReference type="EMBL" id="KHE92321.1"/>
    </source>
</evidence>
<dbReference type="eggNOG" id="COG2048">
    <property type="taxonomic scope" value="Bacteria"/>
</dbReference>
<feature type="domain" description="Cysteine-rich" evidence="2">
    <location>
        <begin position="11"/>
        <end position="92"/>
    </location>
</feature>
<protein>
    <submittedName>
        <fullName evidence="3">Putative iron sulfur protein</fullName>
    </submittedName>
</protein>
<dbReference type="PANTHER" id="PTHR42947:SF1">
    <property type="entry name" value="COB--COM HETERODISULFIDE REDUCTASE SUBUNIT B 1"/>
    <property type="match status" value="1"/>
</dbReference>
<dbReference type="Proteomes" id="UP000030652">
    <property type="component" value="Unassembled WGS sequence"/>
</dbReference>
<dbReference type="EMBL" id="JRYO01000135">
    <property type="protein sequence ID" value="KHE92321.1"/>
    <property type="molecule type" value="Genomic_DNA"/>
</dbReference>
<evidence type="ECO:0000256" key="1">
    <source>
        <dbReference type="ARBA" id="ARBA00023002"/>
    </source>
</evidence>
<keyword evidence="1" id="KW-0560">Oxidoreductase</keyword>